<accession>A5DUR3</accession>
<proteinExistence type="predicted"/>
<dbReference type="VEuPathDB" id="FungiDB:LELG_01099"/>
<dbReference type="KEGG" id="lel:PVL30_001064"/>
<dbReference type="OrthoDB" id="5563754at2759"/>
<feature type="region of interest" description="Disordered" evidence="1">
    <location>
        <begin position="392"/>
        <end position="439"/>
    </location>
</feature>
<dbReference type="GeneID" id="5235675"/>
<evidence type="ECO:0000313" key="3">
    <source>
        <dbReference type="EMBL" id="EDK42921.1"/>
    </source>
</evidence>
<dbReference type="OMA" id="GRIEFYP"/>
<dbReference type="Proteomes" id="UP000001996">
    <property type="component" value="Unassembled WGS sequence"/>
</dbReference>
<dbReference type="InterPro" id="IPR058155">
    <property type="entry name" value="Skg3/CAF120-like_PH"/>
</dbReference>
<dbReference type="HOGENOM" id="CLU_431527_0_0_1"/>
<evidence type="ECO:0000259" key="2">
    <source>
        <dbReference type="Pfam" id="PF25381"/>
    </source>
</evidence>
<evidence type="ECO:0000313" key="4">
    <source>
        <dbReference type="Proteomes" id="UP000001996"/>
    </source>
</evidence>
<sequence length="634" mass="72170">MALFKSTPIRIKSPLSRNKKPNSEDIDNLLLSGERSDGSEGSRSDASRSYNSSSGSGKSNDNFVLGNDEEVSVTSAENSPDAPLPPPLPLPQQQQHQYQHQQQLQQQEPKSSFNEELVKFKPIDTLIRANQIRTYCHGAFQILGEGDVWIEVYAQLVGQQLTWQISRADVDVDIDDEYKFRTFDIMDAKYEVINNLLAFKDVTINFHKGDLVKWLSAIALSKFEYVKLNEAFTAVLLSARGSKLLDIHVLLSHKKRFPHFDWCNIRLPEVSPKWIKVYMVILPSDKHHLGRIEFYPSDKKMHKKYLIAYISDLAHIYNVFPEQLNLVELNSIMNALGNVHVSKKFEHVFPYSQTSNLNPQLQLQEPRKIIAKNQSISRSDSIKSLSSMASLNSISSSGSQTRSRSRSRSGSVNSTSSFFNQANPKTHARTRSDTTNSFDMSKNDSSFFKKHKDAFVPTSLIYIMPVPHPGVDAAETMIRNFIPAIDAFKLYGRPKHLLSEKANPDSMLFGYPSLPHYQYLSTTEAHNAFAQQYHIQMNQFQMEDIIQDRIMQLMNKKPYRGSGNVGKLFERQQQQQQQQQLQVQQQQQQQQQVGQLGYDSTMISPPMSPQFDDVSSVDDSVRFGSPRIASPLRV</sequence>
<evidence type="ECO:0000256" key="1">
    <source>
        <dbReference type="SAM" id="MobiDB-lite"/>
    </source>
</evidence>
<dbReference type="EMBL" id="CH981524">
    <property type="protein sequence ID" value="EDK42921.1"/>
    <property type="molecule type" value="Genomic_DNA"/>
</dbReference>
<dbReference type="AlphaFoldDB" id="A5DUR3"/>
<feature type="domain" description="Skg3/CAF120-like PH-like" evidence="2">
    <location>
        <begin position="246"/>
        <end position="344"/>
    </location>
</feature>
<feature type="compositionally biased region" description="Basic and acidic residues" evidence="1">
    <location>
        <begin position="34"/>
        <end position="46"/>
    </location>
</feature>
<reference evidence="3 4" key="1">
    <citation type="journal article" date="2009" name="Nature">
        <title>Evolution of pathogenicity and sexual reproduction in eight Candida genomes.</title>
        <authorList>
            <person name="Butler G."/>
            <person name="Rasmussen M.D."/>
            <person name="Lin M.F."/>
            <person name="Santos M.A."/>
            <person name="Sakthikumar S."/>
            <person name="Munro C.A."/>
            <person name="Rheinbay E."/>
            <person name="Grabherr M."/>
            <person name="Forche A."/>
            <person name="Reedy J.L."/>
            <person name="Agrafioti I."/>
            <person name="Arnaud M.B."/>
            <person name="Bates S."/>
            <person name="Brown A.J."/>
            <person name="Brunke S."/>
            <person name="Costanzo M.C."/>
            <person name="Fitzpatrick D.A."/>
            <person name="de Groot P.W."/>
            <person name="Harris D."/>
            <person name="Hoyer L.L."/>
            <person name="Hube B."/>
            <person name="Klis F.M."/>
            <person name="Kodira C."/>
            <person name="Lennard N."/>
            <person name="Logue M.E."/>
            <person name="Martin R."/>
            <person name="Neiman A.M."/>
            <person name="Nikolaou E."/>
            <person name="Quail M.A."/>
            <person name="Quinn J."/>
            <person name="Santos M.C."/>
            <person name="Schmitzberger F.F."/>
            <person name="Sherlock G."/>
            <person name="Shah P."/>
            <person name="Silverstein K.A."/>
            <person name="Skrzypek M.S."/>
            <person name="Soll D."/>
            <person name="Staggs R."/>
            <person name="Stansfield I."/>
            <person name="Stumpf M.P."/>
            <person name="Sudbery P.E."/>
            <person name="Srikantha T."/>
            <person name="Zeng Q."/>
            <person name="Berman J."/>
            <person name="Berriman M."/>
            <person name="Heitman J."/>
            <person name="Gow N.A."/>
            <person name="Lorenz M.C."/>
            <person name="Birren B.W."/>
            <person name="Kellis M."/>
            <person name="Cuomo C.A."/>
        </authorList>
    </citation>
    <scope>NUCLEOTIDE SEQUENCE [LARGE SCALE GENOMIC DNA]</scope>
    <source>
        <strain evidence="4">ATCC 11503 / BCRC 21390 / CBS 2605 / JCM 1781 / NBRC 1676 / NRRL YB-4239</strain>
    </source>
</reference>
<organism evidence="3 4">
    <name type="scientific">Lodderomyces elongisporus (strain ATCC 11503 / CBS 2605 / JCM 1781 / NBRC 1676 / NRRL YB-4239)</name>
    <name type="common">Yeast</name>
    <name type="synonym">Saccharomyces elongisporus</name>
    <dbReference type="NCBI Taxonomy" id="379508"/>
    <lineage>
        <taxon>Eukaryota</taxon>
        <taxon>Fungi</taxon>
        <taxon>Dikarya</taxon>
        <taxon>Ascomycota</taxon>
        <taxon>Saccharomycotina</taxon>
        <taxon>Pichiomycetes</taxon>
        <taxon>Debaryomycetaceae</taxon>
        <taxon>Candida/Lodderomyces clade</taxon>
        <taxon>Lodderomyces</taxon>
    </lineage>
</organism>
<name>A5DUR3_LODEL</name>
<gene>
    <name evidence="3" type="ORF">LELG_01099</name>
</gene>
<dbReference type="Pfam" id="PF25381">
    <property type="entry name" value="PH_26"/>
    <property type="match status" value="2"/>
</dbReference>
<feature type="region of interest" description="Disordered" evidence="1">
    <location>
        <begin position="595"/>
        <end position="634"/>
    </location>
</feature>
<feature type="compositionally biased region" description="Low complexity" evidence="1">
    <location>
        <begin position="91"/>
        <end position="107"/>
    </location>
</feature>
<dbReference type="eggNOG" id="ENOG502RYUU">
    <property type="taxonomic scope" value="Eukaryota"/>
</dbReference>
<feature type="compositionally biased region" description="Low complexity" evidence="1">
    <location>
        <begin position="47"/>
        <end position="62"/>
    </location>
</feature>
<feature type="compositionally biased region" description="Low complexity" evidence="1">
    <location>
        <begin position="392"/>
        <end position="417"/>
    </location>
</feature>
<keyword evidence="4" id="KW-1185">Reference proteome</keyword>
<dbReference type="InParanoid" id="A5DUR3"/>
<feature type="region of interest" description="Disordered" evidence="1">
    <location>
        <begin position="1"/>
        <end position="111"/>
    </location>
</feature>
<dbReference type="FunCoup" id="A5DUR3">
    <property type="interactions" value="35"/>
</dbReference>
<protein>
    <recommendedName>
        <fullName evidence="2">Skg3/CAF120-like PH-like domain-containing protein</fullName>
    </recommendedName>
</protein>
<feature type="domain" description="Skg3/CAF120-like PH-like" evidence="2">
    <location>
        <begin position="450"/>
        <end position="509"/>
    </location>
</feature>